<feature type="domain" description="Acyltransferase 3" evidence="8">
    <location>
        <begin position="21"/>
        <end position="341"/>
    </location>
</feature>
<dbReference type="Proteomes" id="UP000245412">
    <property type="component" value="Unassembled WGS sequence"/>
</dbReference>
<evidence type="ECO:0000256" key="7">
    <source>
        <dbReference type="SAM" id="Phobius"/>
    </source>
</evidence>
<dbReference type="AlphaFoldDB" id="A0AB73T1Z2"/>
<feature type="transmembrane region" description="Helical" evidence="7">
    <location>
        <begin position="322"/>
        <end position="341"/>
    </location>
</feature>
<evidence type="ECO:0000256" key="5">
    <source>
        <dbReference type="ARBA" id="ARBA00022989"/>
    </source>
</evidence>
<keyword evidence="4 7" id="KW-0812">Transmembrane</keyword>
<feature type="transmembrane region" description="Helical" evidence="7">
    <location>
        <begin position="61"/>
        <end position="81"/>
    </location>
</feature>
<feature type="transmembrane region" description="Helical" evidence="7">
    <location>
        <begin position="284"/>
        <end position="302"/>
    </location>
</feature>
<dbReference type="EMBL" id="QGGY01000009">
    <property type="protein sequence ID" value="PWJ74281.1"/>
    <property type="molecule type" value="Genomic_DNA"/>
</dbReference>
<dbReference type="RefSeq" id="WP_257497843.1">
    <property type="nucleotide sequence ID" value="NZ_JANKBI010000010.1"/>
</dbReference>
<comment type="subcellular location">
    <subcellularLocation>
        <location evidence="1">Cell membrane</location>
        <topology evidence="1">Multi-pass membrane protein</topology>
    </subcellularLocation>
</comment>
<feature type="transmembrane region" description="Helical" evidence="7">
    <location>
        <begin position="222"/>
        <end position="241"/>
    </location>
</feature>
<sequence length="361" mass="41536">MSEQKNGTKGRVKSKDAGRSAGLDIVRSAAVFFVVSVHFFYNNGYYSQELEGVNMFLMTAMRWLFYSCVPLFLILSGFLMNRKKPDKAYYMKIFRILGEYLMACILCNLFKTVCQDKELDFAGWIYSILDFSAAPYSWYVSMYTGLFLLIPFLNKAYGGPEVPKKHKQILLLSMLFITALPGIINYEHSYLPAWWPRLYPFTYYFIGCYLAEFRLKPAKWKCALGIAALSFGQAAVSFMTVTDKNKFNWNFPSGYGALPTVGIAVLVFLMLYRIEIHNWLVKKIFFVVSACSLSIYLLSWIADQIIYKQFNQKVAFIPDKLGWYFVIVPLVFASTLIPAYLCHKLVNIPGIALKQSHKQQR</sequence>
<dbReference type="GO" id="GO:0005886">
    <property type="term" value="C:plasma membrane"/>
    <property type="evidence" value="ECO:0007669"/>
    <property type="project" value="UniProtKB-SubCell"/>
</dbReference>
<dbReference type="Pfam" id="PF01757">
    <property type="entry name" value="Acyl_transf_3"/>
    <property type="match status" value="1"/>
</dbReference>
<keyword evidence="3" id="KW-1003">Cell membrane</keyword>
<dbReference type="PANTHER" id="PTHR40074">
    <property type="entry name" value="O-ACETYLTRANSFERASE WECH"/>
    <property type="match status" value="1"/>
</dbReference>
<evidence type="ECO:0000256" key="1">
    <source>
        <dbReference type="ARBA" id="ARBA00004651"/>
    </source>
</evidence>
<keyword evidence="6 7" id="KW-0472">Membrane</keyword>
<dbReference type="InterPro" id="IPR002656">
    <property type="entry name" value="Acyl_transf_3_dom"/>
</dbReference>
<accession>A0AB73T1Z2</accession>
<proteinExistence type="inferred from homology"/>
<gene>
    <name evidence="9" type="ORF">C7383_10916</name>
</gene>
<feature type="transmembrane region" description="Helical" evidence="7">
    <location>
        <begin position="169"/>
        <end position="186"/>
    </location>
</feature>
<evidence type="ECO:0000256" key="3">
    <source>
        <dbReference type="ARBA" id="ARBA00022475"/>
    </source>
</evidence>
<evidence type="ECO:0000313" key="9">
    <source>
        <dbReference type="EMBL" id="PWJ74281.1"/>
    </source>
</evidence>
<feature type="transmembrane region" description="Helical" evidence="7">
    <location>
        <begin position="253"/>
        <end position="272"/>
    </location>
</feature>
<keyword evidence="5 7" id="KW-1133">Transmembrane helix</keyword>
<comment type="caution">
    <text evidence="9">The sequence shown here is derived from an EMBL/GenBank/DDBJ whole genome shotgun (WGS) entry which is preliminary data.</text>
</comment>
<evidence type="ECO:0000259" key="8">
    <source>
        <dbReference type="Pfam" id="PF01757"/>
    </source>
</evidence>
<protein>
    <submittedName>
        <fullName evidence="9">Surface polysaccharide O-acyltransferase-like enzyme</fullName>
    </submittedName>
</protein>
<dbReference type="GO" id="GO:0009246">
    <property type="term" value="P:enterobacterial common antigen biosynthetic process"/>
    <property type="evidence" value="ECO:0007669"/>
    <property type="project" value="TreeGrafter"/>
</dbReference>
<dbReference type="PANTHER" id="PTHR40074:SF2">
    <property type="entry name" value="O-ACETYLTRANSFERASE WECH"/>
    <property type="match status" value="1"/>
</dbReference>
<feature type="transmembrane region" description="Helical" evidence="7">
    <location>
        <begin position="198"/>
        <end position="215"/>
    </location>
</feature>
<dbReference type="GO" id="GO:0016413">
    <property type="term" value="F:O-acetyltransferase activity"/>
    <property type="evidence" value="ECO:0007669"/>
    <property type="project" value="TreeGrafter"/>
</dbReference>
<comment type="similarity">
    <text evidence="2">Belongs to the acyltransferase 3 family.</text>
</comment>
<evidence type="ECO:0000256" key="2">
    <source>
        <dbReference type="ARBA" id="ARBA00007400"/>
    </source>
</evidence>
<keyword evidence="10" id="KW-1185">Reference proteome</keyword>
<name>A0AB73T1Z2_9FIRM</name>
<evidence type="ECO:0000313" key="10">
    <source>
        <dbReference type="Proteomes" id="UP000245412"/>
    </source>
</evidence>
<organism evidence="9 10">
    <name type="scientific">Murimonas intestini</name>
    <dbReference type="NCBI Taxonomy" id="1337051"/>
    <lineage>
        <taxon>Bacteria</taxon>
        <taxon>Bacillati</taxon>
        <taxon>Bacillota</taxon>
        <taxon>Clostridia</taxon>
        <taxon>Lachnospirales</taxon>
        <taxon>Lachnospiraceae</taxon>
        <taxon>Murimonas</taxon>
    </lineage>
</organism>
<feature type="transmembrane region" description="Helical" evidence="7">
    <location>
        <begin position="21"/>
        <end position="41"/>
    </location>
</feature>
<evidence type="ECO:0000256" key="6">
    <source>
        <dbReference type="ARBA" id="ARBA00023136"/>
    </source>
</evidence>
<feature type="transmembrane region" description="Helical" evidence="7">
    <location>
        <begin position="136"/>
        <end position="157"/>
    </location>
</feature>
<reference evidence="9 10" key="1">
    <citation type="submission" date="2018-05" db="EMBL/GenBank/DDBJ databases">
        <authorList>
            <person name="Goeker M."/>
            <person name="Huntemann M."/>
            <person name="Clum A."/>
            <person name="Pillay M."/>
            <person name="Palaniappan K."/>
            <person name="Varghese N."/>
            <person name="Mikhailova N."/>
            <person name="Stamatis D."/>
            <person name="Reddy T."/>
            <person name="Daum C."/>
            <person name="Shapiro N."/>
            <person name="Ivanova N."/>
            <person name="Kyrpides N."/>
            <person name="Woyke T."/>
        </authorList>
    </citation>
    <scope>NUCLEOTIDE SEQUENCE [LARGE SCALE GENOMIC DNA]</scope>
    <source>
        <strain evidence="9 10">DSM 26524</strain>
    </source>
</reference>
<feature type="transmembrane region" description="Helical" evidence="7">
    <location>
        <begin position="93"/>
        <end position="111"/>
    </location>
</feature>
<evidence type="ECO:0000256" key="4">
    <source>
        <dbReference type="ARBA" id="ARBA00022692"/>
    </source>
</evidence>